<reference evidence="3" key="1">
    <citation type="submission" date="2022-06" db="EMBL/GenBank/DDBJ databases">
        <authorList>
            <person name="Ping M."/>
        </authorList>
    </citation>
    <scope>NUCLEOTIDE SEQUENCE</scope>
    <source>
        <strain evidence="3">JCM11759T</strain>
    </source>
</reference>
<keyword evidence="3" id="KW-0808">Transferase</keyword>
<protein>
    <submittedName>
        <fullName evidence="3">Glycosyltransferase</fullName>
        <ecNumber evidence="3">2.4.-.-</ecNumber>
    </submittedName>
</protein>
<keyword evidence="3" id="KW-0328">Glycosyltransferase</keyword>
<feature type="region of interest" description="Disordered" evidence="1">
    <location>
        <begin position="509"/>
        <end position="536"/>
    </location>
</feature>
<dbReference type="EC" id="2.4.-.-" evidence="3"/>
<evidence type="ECO:0000259" key="2">
    <source>
        <dbReference type="Pfam" id="PF00535"/>
    </source>
</evidence>
<dbReference type="InterPro" id="IPR001173">
    <property type="entry name" value="Glyco_trans_2-like"/>
</dbReference>
<dbReference type="Proteomes" id="UP001055940">
    <property type="component" value="Chromosome"/>
</dbReference>
<evidence type="ECO:0000256" key="1">
    <source>
        <dbReference type="SAM" id="MobiDB-lite"/>
    </source>
</evidence>
<feature type="domain" description="Glycosyltransferase 2-like" evidence="2">
    <location>
        <begin position="149"/>
        <end position="201"/>
    </location>
</feature>
<evidence type="ECO:0000313" key="3">
    <source>
        <dbReference type="EMBL" id="USY21812.1"/>
    </source>
</evidence>
<keyword evidence="4" id="KW-1185">Reference proteome</keyword>
<gene>
    <name evidence="3" type="ORF">NE857_09480</name>
</gene>
<dbReference type="Pfam" id="PF00535">
    <property type="entry name" value="Glycos_transf_2"/>
    <property type="match status" value="1"/>
</dbReference>
<dbReference type="SUPFAM" id="SSF53448">
    <property type="entry name" value="Nucleotide-diphospho-sugar transferases"/>
    <property type="match status" value="1"/>
</dbReference>
<organism evidence="3 4">
    <name type="scientific">Nocardiopsis exhalans</name>
    <dbReference type="NCBI Taxonomy" id="163604"/>
    <lineage>
        <taxon>Bacteria</taxon>
        <taxon>Bacillati</taxon>
        <taxon>Actinomycetota</taxon>
        <taxon>Actinomycetes</taxon>
        <taxon>Streptosporangiales</taxon>
        <taxon>Nocardiopsidaceae</taxon>
        <taxon>Nocardiopsis</taxon>
    </lineage>
</organism>
<dbReference type="InterPro" id="IPR029044">
    <property type="entry name" value="Nucleotide-diphossugar_trans"/>
</dbReference>
<dbReference type="EMBL" id="CP099837">
    <property type="protein sequence ID" value="USY21812.1"/>
    <property type="molecule type" value="Genomic_DNA"/>
</dbReference>
<name>A0ABY5DBU9_9ACTN</name>
<dbReference type="RefSeq" id="WP_254420651.1">
    <property type="nucleotide sequence ID" value="NZ_BAAAJB010000058.1"/>
</dbReference>
<accession>A0ABY5DBU9</accession>
<dbReference type="Gene3D" id="3.90.550.10">
    <property type="entry name" value="Spore Coat Polysaccharide Biosynthesis Protein SpsA, Chain A"/>
    <property type="match status" value="1"/>
</dbReference>
<sequence length="536" mass="54652">MASPTPAPMPMGLGVEIDRAVRLTDEGHVLVGGSPPRALRLPPQGVSAVIRWLSGAALGRHRERQLARVLVEAGLAHPRPAPTAPGPDVEVAVVGSGRHPELETVLDLIAAEYPHLRLVVVGATGLAARAARERGLRVVGVPVDGPMTGAQARAAALKACDAEIIALLDADTLPGPGWLEAALGHFADPDVAAVVPRVLAARTRCGPRGMTVSALNALHADRGADPAPILPWGQGHHGLGQPAPPNEHASAEPLEPVRTLFVRRGTADSDPSLGAAAEVDLLWRLAGEGWSVRYEPRSRVYAVMPTGIGSYLRARFEAGAAAGPLARRHGRRAAGPELSLSGAAGLGLALAGRPLTGLAVCAAGGALRVRGLMNGAGVPAVDALRPVAVDLVHTARTAARVARTSWWPVVAAVAAGGAVAGIRSGARPGIRSGAGWSGRRALAAAAVLTVPHLLSWRRRHGAAPVGPVVWTGLSVAGDAARSLGTWWGMARAGSAAPLVPRARPPVLSTSLRSSQVAGGAEGPADKPGSLAAVSER</sequence>
<dbReference type="GO" id="GO:0016757">
    <property type="term" value="F:glycosyltransferase activity"/>
    <property type="evidence" value="ECO:0007669"/>
    <property type="project" value="UniProtKB-KW"/>
</dbReference>
<evidence type="ECO:0000313" key="4">
    <source>
        <dbReference type="Proteomes" id="UP001055940"/>
    </source>
</evidence>
<proteinExistence type="predicted"/>